<accession>A0A428K9Y8</accession>
<dbReference type="RefSeq" id="WP_125437281.1">
    <property type="nucleotide sequence ID" value="NZ_RWIU01000003.1"/>
</dbReference>
<evidence type="ECO:0000313" key="1">
    <source>
        <dbReference type="EMBL" id="RSK43286.1"/>
    </source>
</evidence>
<organism evidence="1 2">
    <name type="scientific">Hymenobacter perfusus</name>
    <dbReference type="NCBI Taxonomy" id="1236770"/>
    <lineage>
        <taxon>Bacteria</taxon>
        <taxon>Pseudomonadati</taxon>
        <taxon>Bacteroidota</taxon>
        <taxon>Cytophagia</taxon>
        <taxon>Cytophagales</taxon>
        <taxon>Hymenobacteraceae</taxon>
        <taxon>Hymenobacter</taxon>
    </lineage>
</organism>
<evidence type="ECO:0000313" key="2">
    <source>
        <dbReference type="Proteomes" id="UP000270291"/>
    </source>
</evidence>
<proteinExistence type="predicted"/>
<gene>
    <name evidence="1" type="ORF">EI293_10260</name>
</gene>
<sequence>MTIPVIPEDLLFALICLLLGGLFLRKANRLHQKHQHMLIHSLSATATIVRLEDNPSTDHRTYFPVLRFQTATQETVTVCYPHSKRRYQFRVGEPLQIQYNPATPTEILVPSYNQSDITIYRWLGRAAG</sequence>
<comment type="caution">
    <text evidence="1">The sequence shown here is derived from an EMBL/GenBank/DDBJ whole genome shotgun (WGS) entry which is preliminary data.</text>
</comment>
<protein>
    <submittedName>
        <fullName evidence="1">DUF3592 domain-containing protein</fullName>
    </submittedName>
</protein>
<name>A0A428K9Y8_9BACT</name>
<dbReference type="AlphaFoldDB" id="A0A428K9Y8"/>
<dbReference type="EMBL" id="RWIU01000003">
    <property type="protein sequence ID" value="RSK43286.1"/>
    <property type="molecule type" value="Genomic_DNA"/>
</dbReference>
<dbReference type="OrthoDB" id="9838350at2"/>
<keyword evidence="2" id="KW-1185">Reference proteome</keyword>
<reference evidence="1 2" key="1">
    <citation type="submission" date="2018-12" db="EMBL/GenBank/DDBJ databases">
        <authorList>
            <person name="Feng G."/>
            <person name="Zhu H."/>
        </authorList>
    </citation>
    <scope>NUCLEOTIDE SEQUENCE [LARGE SCALE GENOMIC DNA]</scope>
    <source>
        <strain evidence="1 2">LMG 26000</strain>
    </source>
</reference>
<dbReference type="Proteomes" id="UP000270291">
    <property type="component" value="Unassembled WGS sequence"/>
</dbReference>